<feature type="chain" id="PRO_5016456353" evidence="3">
    <location>
        <begin position="21"/>
        <end position="342"/>
    </location>
</feature>
<dbReference type="GO" id="GO:0015679">
    <property type="term" value="P:plasma membrane copper ion transport"/>
    <property type="evidence" value="ECO:0007669"/>
    <property type="project" value="TreeGrafter"/>
</dbReference>
<dbReference type="Gene3D" id="1.10.287.470">
    <property type="entry name" value="Helix hairpin bin"/>
    <property type="match status" value="1"/>
</dbReference>
<feature type="signal peptide" evidence="3">
    <location>
        <begin position="1"/>
        <end position="20"/>
    </location>
</feature>
<dbReference type="RefSeq" id="WP_111982498.1">
    <property type="nucleotide sequence ID" value="NZ_NFZS01000001.1"/>
</dbReference>
<evidence type="ECO:0000256" key="2">
    <source>
        <dbReference type="ARBA" id="ARBA00022448"/>
    </source>
</evidence>
<evidence type="ECO:0000313" key="6">
    <source>
        <dbReference type="EMBL" id="RAO78040.1"/>
    </source>
</evidence>
<dbReference type="SUPFAM" id="SSF111369">
    <property type="entry name" value="HlyD-like secretion proteins"/>
    <property type="match status" value="1"/>
</dbReference>
<keyword evidence="7" id="KW-1185">Reference proteome</keyword>
<gene>
    <name evidence="6" type="ORF">CA260_09490</name>
</gene>
<keyword evidence="2" id="KW-0813">Transport</keyword>
<keyword evidence="3" id="KW-0732">Signal</keyword>
<dbReference type="Pfam" id="PF25973">
    <property type="entry name" value="BSH_CzcB"/>
    <property type="match status" value="1"/>
</dbReference>
<evidence type="ECO:0000259" key="5">
    <source>
        <dbReference type="Pfam" id="PF25975"/>
    </source>
</evidence>
<dbReference type="GO" id="GO:0046914">
    <property type="term" value="F:transition metal ion binding"/>
    <property type="evidence" value="ECO:0007669"/>
    <property type="project" value="TreeGrafter"/>
</dbReference>
<evidence type="ECO:0000256" key="3">
    <source>
        <dbReference type="SAM" id="SignalP"/>
    </source>
</evidence>
<evidence type="ECO:0000256" key="1">
    <source>
        <dbReference type="ARBA" id="ARBA00009477"/>
    </source>
</evidence>
<dbReference type="OrthoDB" id="9806939at2"/>
<dbReference type="Gene3D" id="2.40.30.170">
    <property type="match status" value="1"/>
</dbReference>
<feature type="domain" description="CzcB-like barrel-sandwich hybrid" evidence="4">
    <location>
        <begin position="54"/>
        <end position="185"/>
    </location>
</feature>
<dbReference type="GO" id="GO:0022857">
    <property type="term" value="F:transmembrane transporter activity"/>
    <property type="evidence" value="ECO:0007669"/>
    <property type="project" value="InterPro"/>
</dbReference>
<accession>A0A328P8R5</accession>
<sequence length="342" mass="35559">MRRWLAGFGLASLLGTVAWAAEPVAAISTARVARVDRMPLKPLPVTVKLPLEGTAVVVTPLGGIALDVLVREGDTVKRGQALARLQSREAMTLGAELASAQGAYRVAAAQAERDQQLLKEGIVPQARVQASLASRDAASARVRELQAARAWAPAATGAGMGVYELRAPIDGRVVERALQPGGSYDALAKGFVLMAGQRVMLELRVPASQAAQVRRGQEVRTREGTVARVSETGGALDAASQTVLVRAEGEAGGLLPGMQTSATLWLPASSDAVAVPNQAVMGEGESLRVFVRSAAGFRPVEVTPVARDGDAQRIVRGSLKPGDEVATGALDALNARTTTEGP</sequence>
<proteinExistence type="inferred from homology"/>
<dbReference type="PANTHER" id="PTHR30097">
    <property type="entry name" value="CATION EFFLUX SYSTEM PROTEIN CUSB"/>
    <property type="match status" value="1"/>
</dbReference>
<dbReference type="Gene3D" id="2.40.420.20">
    <property type="match status" value="1"/>
</dbReference>
<reference evidence="6 7" key="1">
    <citation type="journal article" date="2018" name="Genet. Mol. Biol.">
        <title>The genome sequence of Dyella jiangningensis FCAV SCS01 from a lignocellulose-decomposing microbial consortium metagenome reveals potential for biotechnological applications.</title>
        <authorList>
            <person name="Desiderato J.G."/>
            <person name="Alvarenga D.O."/>
            <person name="Constancio M.T.L."/>
            <person name="Alves L.M.C."/>
            <person name="Varani A.M."/>
        </authorList>
    </citation>
    <scope>NUCLEOTIDE SEQUENCE [LARGE SCALE GENOMIC DNA]</scope>
    <source>
        <strain evidence="6 7">FCAV SCS01</strain>
    </source>
</reference>
<comment type="caution">
    <text evidence="6">The sequence shown here is derived from an EMBL/GenBank/DDBJ whole genome shotgun (WGS) entry which is preliminary data.</text>
</comment>
<dbReference type="InterPro" id="IPR058649">
    <property type="entry name" value="CzcB_C"/>
</dbReference>
<evidence type="ECO:0000259" key="4">
    <source>
        <dbReference type="Pfam" id="PF25973"/>
    </source>
</evidence>
<dbReference type="EMBL" id="NFZS01000001">
    <property type="protein sequence ID" value="RAO78040.1"/>
    <property type="molecule type" value="Genomic_DNA"/>
</dbReference>
<dbReference type="GO" id="GO:0016020">
    <property type="term" value="C:membrane"/>
    <property type="evidence" value="ECO:0007669"/>
    <property type="project" value="InterPro"/>
</dbReference>
<dbReference type="InterPro" id="IPR006143">
    <property type="entry name" value="RND_pump_MFP"/>
</dbReference>
<dbReference type="GO" id="GO:0060003">
    <property type="term" value="P:copper ion export"/>
    <property type="evidence" value="ECO:0007669"/>
    <property type="project" value="TreeGrafter"/>
</dbReference>
<dbReference type="AlphaFoldDB" id="A0A328P8R5"/>
<dbReference type="Proteomes" id="UP000248926">
    <property type="component" value="Unassembled WGS sequence"/>
</dbReference>
<dbReference type="InterPro" id="IPR051909">
    <property type="entry name" value="MFP_Cation_Efflux"/>
</dbReference>
<dbReference type="GO" id="GO:0030288">
    <property type="term" value="C:outer membrane-bounded periplasmic space"/>
    <property type="evidence" value="ECO:0007669"/>
    <property type="project" value="TreeGrafter"/>
</dbReference>
<organism evidence="6 7">
    <name type="scientific">Dyella jiangningensis</name>
    <dbReference type="NCBI Taxonomy" id="1379159"/>
    <lineage>
        <taxon>Bacteria</taxon>
        <taxon>Pseudomonadati</taxon>
        <taxon>Pseudomonadota</taxon>
        <taxon>Gammaproteobacteria</taxon>
        <taxon>Lysobacterales</taxon>
        <taxon>Rhodanobacteraceae</taxon>
        <taxon>Dyella</taxon>
    </lineage>
</organism>
<dbReference type="InterPro" id="IPR058647">
    <property type="entry name" value="BSH_CzcB-like"/>
</dbReference>
<dbReference type="PANTHER" id="PTHR30097:SF4">
    <property type="entry name" value="SLR6042 PROTEIN"/>
    <property type="match status" value="1"/>
</dbReference>
<dbReference type="NCBIfam" id="TIGR01730">
    <property type="entry name" value="RND_mfp"/>
    <property type="match status" value="1"/>
</dbReference>
<protein>
    <submittedName>
        <fullName evidence="6">Uncharacterized protein</fullName>
    </submittedName>
</protein>
<comment type="similarity">
    <text evidence="1">Belongs to the membrane fusion protein (MFP) (TC 8.A.1) family.</text>
</comment>
<dbReference type="Gene3D" id="2.40.50.100">
    <property type="match status" value="1"/>
</dbReference>
<dbReference type="Pfam" id="PF25975">
    <property type="entry name" value="CzcB_C"/>
    <property type="match status" value="1"/>
</dbReference>
<feature type="domain" description="CzcB-like C-terminal circularly permuted SH3-like" evidence="5">
    <location>
        <begin position="273"/>
        <end position="327"/>
    </location>
</feature>
<name>A0A328P8R5_9GAMM</name>
<evidence type="ECO:0000313" key="7">
    <source>
        <dbReference type="Proteomes" id="UP000248926"/>
    </source>
</evidence>